<dbReference type="HOGENOM" id="CLU_1596335_0_0_1"/>
<name>B7PQL6_IXOSC</name>
<dbReference type="VEuPathDB" id="VectorBase:ISCW018667"/>
<sequence length="167" mass="18919">MEEPEQEGAETPQEEPDRELTLNGVTIPKVNTIRILGLNYQGDGAGTTTFQRLVEAVSQVTHLVRRVASREHGPYGQYSLGLVQDLVVSRITYGTPYLGLRKSEKEKINELIRKTYKLELRLSEQPRQRGSCISGSTICGGERYRPTKQANRKDSNLWTRSEPRCKD</sequence>
<evidence type="ECO:0000313" key="3">
    <source>
        <dbReference type="EnsemblMetazoa" id="ISCW018667-PA"/>
    </source>
</evidence>
<evidence type="ECO:0000313" key="2">
    <source>
        <dbReference type="EMBL" id="EEC08886.1"/>
    </source>
</evidence>
<dbReference type="EMBL" id="ABJB010488285">
    <property type="status" value="NOT_ANNOTATED_CDS"/>
    <property type="molecule type" value="Genomic_DNA"/>
</dbReference>
<dbReference type="PaxDb" id="6945-B7PQL6"/>
<gene>
    <name evidence="2" type="ORF">IscW_ISCW018667</name>
</gene>
<evidence type="ECO:0000313" key="4">
    <source>
        <dbReference type="Proteomes" id="UP000001555"/>
    </source>
</evidence>
<dbReference type="VEuPathDB" id="VectorBase:ISCI018667"/>
<reference evidence="3" key="2">
    <citation type="submission" date="2020-05" db="UniProtKB">
        <authorList>
            <consortium name="EnsemblMetazoa"/>
        </authorList>
    </citation>
    <scope>IDENTIFICATION</scope>
    <source>
        <strain evidence="3">wikel</strain>
    </source>
</reference>
<dbReference type="VEuPathDB" id="VectorBase:ISCP_038404"/>
<feature type="compositionally biased region" description="Basic and acidic residues" evidence="1">
    <location>
        <begin position="151"/>
        <end position="167"/>
    </location>
</feature>
<dbReference type="InParanoid" id="B7PQL6"/>
<proteinExistence type="predicted"/>
<dbReference type="EMBL" id="DS766261">
    <property type="protein sequence ID" value="EEC08886.1"/>
    <property type="molecule type" value="Genomic_DNA"/>
</dbReference>
<protein>
    <submittedName>
        <fullName evidence="2 3">Uncharacterized protein</fullName>
    </submittedName>
</protein>
<evidence type="ECO:0000256" key="1">
    <source>
        <dbReference type="SAM" id="MobiDB-lite"/>
    </source>
</evidence>
<feature type="region of interest" description="Disordered" evidence="1">
    <location>
        <begin position="1"/>
        <end position="22"/>
    </location>
</feature>
<dbReference type="AlphaFoldDB" id="B7PQL6"/>
<feature type="compositionally biased region" description="Acidic residues" evidence="1">
    <location>
        <begin position="1"/>
        <end position="17"/>
    </location>
</feature>
<dbReference type="OrthoDB" id="6509504at2759"/>
<accession>B7PQL6</accession>
<keyword evidence="4" id="KW-1185">Reference proteome</keyword>
<reference evidence="2 4" key="1">
    <citation type="submission" date="2008-03" db="EMBL/GenBank/DDBJ databases">
        <title>Annotation of Ixodes scapularis.</title>
        <authorList>
            <consortium name="Ixodes scapularis Genome Project Consortium"/>
            <person name="Caler E."/>
            <person name="Hannick L.I."/>
            <person name="Bidwell S."/>
            <person name="Joardar V."/>
            <person name="Thiagarajan M."/>
            <person name="Amedeo P."/>
            <person name="Galinsky K.J."/>
            <person name="Schobel S."/>
            <person name="Inman J."/>
            <person name="Hostetler J."/>
            <person name="Miller J."/>
            <person name="Hammond M."/>
            <person name="Megy K."/>
            <person name="Lawson D."/>
            <person name="Kodira C."/>
            <person name="Sutton G."/>
            <person name="Meyer J."/>
            <person name="Hill C.A."/>
            <person name="Birren B."/>
            <person name="Nene V."/>
            <person name="Collins F."/>
            <person name="Alarcon-Chaidez F."/>
            <person name="Wikel S."/>
            <person name="Strausberg R."/>
        </authorList>
    </citation>
    <scope>NUCLEOTIDE SEQUENCE [LARGE SCALE GENOMIC DNA]</scope>
    <source>
        <strain evidence="4">Wikel</strain>
        <strain evidence="2">Wikel colony</strain>
    </source>
</reference>
<organism>
    <name type="scientific">Ixodes scapularis</name>
    <name type="common">Black-legged tick</name>
    <name type="synonym">Deer tick</name>
    <dbReference type="NCBI Taxonomy" id="6945"/>
    <lineage>
        <taxon>Eukaryota</taxon>
        <taxon>Metazoa</taxon>
        <taxon>Ecdysozoa</taxon>
        <taxon>Arthropoda</taxon>
        <taxon>Chelicerata</taxon>
        <taxon>Arachnida</taxon>
        <taxon>Acari</taxon>
        <taxon>Parasitiformes</taxon>
        <taxon>Ixodida</taxon>
        <taxon>Ixodoidea</taxon>
        <taxon>Ixodidae</taxon>
        <taxon>Ixodinae</taxon>
        <taxon>Ixodes</taxon>
    </lineage>
</organism>
<dbReference type="Proteomes" id="UP000001555">
    <property type="component" value="Unassembled WGS sequence"/>
</dbReference>
<feature type="region of interest" description="Disordered" evidence="1">
    <location>
        <begin position="143"/>
        <end position="167"/>
    </location>
</feature>
<dbReference type="EnsemblMetazoa" id="ISCW018667-RA">
    <property type="protein sequence ID" value="ISCW018667-PA"/>
    <property type="gene ID" value="ISCW018667"/>
</dbReference>